<accession>A0A497EX46</accession>
<sequence length="236" mass="26743">MYGGCVTIIIPAYKSADRLLNYTIPYLSKLRSLDEKKWFREVVIISEEESPKSVDKVVELCKSLNYDVLYITPSKRLGKGKAIFLGALKAKCTTLLIIDVDVPIQAEEAFLTALKSLKENVIVWCSRSTYATCLWRKALSLVFRAVMSFILKQRLDSQCGVKAFPKHIFIELYSSVREHGYFYDIFIAKEAVKKRLPVKTLYVKYRGSRAGELNNPLFALKLIPKAVKSLATIATS</sequence>
<organism evidence="2 3">
    <name type="scientific">Thermoproteota archaeon</name>
    <dbReference type="NCBI Taxonomy" id="2056631"/>
    <lineage>
        <taxon>Archaea</taxon>
        <taxon>Thermoproteota</taxon>
    </lineage>
</organism>
<feature type="domain" description="Glycosyltransferase 2-like" evidence="1">
    <location>
        <begin position="7"/>
        <end position="142"/>
    </location>
</feature>
<dbReference type="SUPFAM" id="SSF53448">
    <property type="entry name" value="Nucleotide-diphospho-sugar transferases"/>
    <property type="match status" value="1"/>
</dbReference>
<protein>
    <recommendedName>
        <fullName evidence="1">Glycosyltransferase 2-like domain-containing protein</fullName>
    </recommendedName>
</protein>
<evidence type="ECO:0000313" key="3">
    <source>
        <dbReference type="Proteomes" id="UP000272051"/>
    </source>
</evidence>
<dbReference type="EMBL" id="QMQX01000099">
    <property type="protein sequence ID" value="RLE51571.1"/>
    <property type="molecule type" value="Genomic_DNA"/>
</dbReference>
<name>A0A497EX46_9CREN</name>
<dbReference type="PANTHER" id="PTHR10859:SF91">
    <property type="entry name" value="DOLICHYL-PHOSPHATE BETA-GLUCOSYLTRANSFERASE"/>
    <property type="match status" value="1"/>
</dbReference>
<dbReference type="InterPro" id="IPR029044">
    <property type="entry name" value="Nucleotide-diphossugar_trans"/>
</dbReference>
<reference evidence="2 3" key="1">
    <citation type="submission" date="2018-06" db="EMBL/GenBank/DDBJ databases">
        <title>Extensive metabolic versatility and redundancy in microbially diverse, dynamic hydrothermal sediments.</title>
        <authorList>
            <person name="Dombrowski N."/>
            <person name="Teske A."/>
            <person name="Baker B.J."/>
        </authorList>
    </citation>
    <scope>NUCLEOTIDE SEQUENCE [LARGE SCALE GENOMIC DNA]</scope>
    <source>
        <strain evidence="2">B34_G17</strain>
    </source>
</reference>
<dbReference type="Proteomes" id="UP000272051">
    <property type="component" value="Unassembled WGS sequence"/>
</dbReference>
<dbReference type="PANTHER" id="PTHR10859">
    <property type="entry name" value="GLYCOSYL TRANSFERASE"/>
    <property type="match status" value="1"/>
</dbReference>
<comment type="caution">
    <text evidence="2">The sequence shown here is derived from an EMBL/GenBank/DDBJ whole genome shotgun (WGS) entry which is preliminary data.</text>
</comment>
<dbReference type="AlphaFoldDB" id="A0A497EX46"/>
<dbReference type="InterPro" id="IPR001173">
    <property type="entry name" value="Glyco_trans_2-like"/>
</dbReference>
<dbReference type="Gene3D" id="3.90.550.10">
    <property type="entry name" value="Spore Coat Polysaccharide Biosynthesis Protein SpsA, Chain A"/>
    <property type="match status" value="1"/>
</dbReference>
<dbReference type="GO" id="GO:0006487">
    <property type="term" value="P:protein N-linked glycosylation"/>
    <property type="evidence" value="ECO:0007669"/>
    <property type="project" value="TreeGrafter"/>
</dbReference>
<gene>
    <name evidence="2" type="ORF">DRJ33_05655</name>
</gene>
<evidence type="ECO:0000313" key="2">
    <source>
        <dbReference type="EMBL" id="RLE51571.1"/>
    </source>
</evidence>
<proteinExistence type="predicted"/>
<dbReference type="Pfam" id="PF00535">
    <property type="entry name" value="Glycos_transf_2"/>
    <property type="match status" value="1"/>
</dbReference>
<evidence type="ECO:0000259" key="1">
    <source>
        <dbReference type="Pfam" id="PF00535"/>
    </source>
</evidence>